<dbReference type="Proteomes" id="UP000257089">
    <property type="component" value="Chromosome"/>
</dbReference>
<evidence type="ECO:0000313" key="2">
    <source>
        <dbReference type="Proteomes" id="UP000257089"/>
    </source>
</evidence>
<sequence length="170" mass="18716">MNRALAELERVSRQGPSMFFSLVRVVAIYSVGLLVIAAFMGVMLGGHFGLAAESLDEARVPADELDIDVRDVEPVDNPIIPDRFEHQLVDSRGQEPSNGPAWRVWYLAMIQSMLDTAMTTAVVVGNVTARFAFANKWVPGFVYSGVGVVGLLGGVAYRITRLWRMWDDTA</sequence>
<gene>
    <name evidence="1" type="ORF">DEQ67_001550</name>
</gene>
<reference evidence="1" key="1">
    <citation type="submission" date="2023-10" db="EMBL/GenBank/DDBJ databases">
        <title>A new archaeal virus that suppresses the transcription of host immunity genes.</title>
        <authorList>
            <person name="Turgeman-Grott I."/>
            <person name="Golan N."/>
            <person name="Neri U."/>
            <person name="Naki D."/>
            <person name="Altman N."/>
            <person name="Eizenshtein K."/>
            <person name="Choudhary D."/>
            <person name="Levi R."/>
            <person name="Himani H."/>
            <person name="Reshef L."/>
            <person name="Papke T.R."/>
            <person name="Gophna U."/>
        </authorList>
    </citation>
    <scope>NUCLEOTIDE SEQUENCE</scope>
    <source>
        <strain evidence="1">Atlit-48N</strain>
    </source>
</reference>
<protein>
    <submittedName>
        <fullName evidence="1">Uncharacterized protein</fullName>
    </submittedName>
</protein>
<accession>A0ACD5HX30</accession>
<organism evidence="1 2">
    <name type="scientific">Haloferax sp. Atlit-48N</name>
    <dbReference type="NCBI Taxonomy" id="2077198"/>
    <lineage>
        <taxon>Archaea</taxon>
        <taxon>Methanobacteriati</taxon>
        <taxon>Methanobacteriota</taxon>
        <taxon>Stenosarchaea group</taxon>
        <taxon>Halobacteria</taxon>
        <taxon>Halobacteriales</taxon>
        <taxon>Haloferacaceae</taxon>
        <taxon>Haloferax</taxon>
    </lineage>
</organism>
<proteinExistence type="predicted"/>
<name>A0ACD5HX30_9EURY</name>
<evidence type="ECO:0000313" key="1">
    <source>
        <dbReference type="EMBL" id="XRJ20039.1"/>
    </source>
</evidence>
<dbReference type="EMBL" id="CP137689">
    <property type="protein sequence ID" value="XRJ20039.1"/>
    <property type="molecule type" value="Genomic_DNA"/>
</dbReference>